<comment type="caution">
    <text evidence="1">The sequence shown here is derived from an EMBL/GenBank/DDBJ whole genome shotgun (WGS) entry which is preliminary data.</text>
</comment>
<sequence>MCKRLGINHRFAPIGVRDLVLRAFKARRPKKQDKLNPKWEGPYGVRRVGPGTYELEELSGRVIKHTCHRIYLKKYYV</sequence>
<evidence type="ECO:0000313" key="2">
    <source>
        <dbReference type="Proteomes" id="UP001454036"/>
    </source>
</evidence>
<gene>
    <name evidence="1" type="ORF">LIER_40673</name>
</gene>
<proteinExistence type="predicted"/>
<organism evidence="1 2">
    <name type="scientific">Lithospermum erythrorhizon</name>
    <name type="common">Purple gromwell</name>
    <name type="synonym">Lithospermum officinale var. erythrorhizon</name>
    <dbReference type="NCBI Taxonomy" id="34254"/>
    <lineage>
        <taxon>Eukaryota</taxon>
        <taxon>Viridiplantae</taxon>
        <taxon>Streptophyta</taxon>
        <taxon>Embryophyta</taxon>
        <taxon>Tracheophyta</taxon>
        <taxon>Spermatophyta</taxon>
        <taxon>Magnoliopsida</taxon>
        <taxon>eudicotyledons</taxon>
        <taxon>Gunneridae</taxon>
        <taxon>Pentapetalae</taxon>
        <taxon>asterids</taxon>
        <taxon>lamiids</taxon>
        <taxon>Boraginales</taxon>
        <taxon>Boraginaceae</taxon>
        <taxon>Boraginoideae</taxon>
        <taxon>Lithospermeae</taxon>
        <taxon>Lithospermum</taxon>
    </lineage>
</organism>
<reference evidence="1 2" key="1">
    <citation type="submission" date="2024-01" db="EMBL/GenBank/DDBJ databases">
        <title>The complete chloroplast genome sequence of Lithospermum erythrorhizon: insights into the phylogenetic relationship among Boraginaceae species and the maternal lineages of purple gromwells.</title>
        <authorList>
            <person name="Okada T."/>
            <person name="Watanabe K."/>
        </authorList>
    </citation>
    <scope>NUCLEOTIDE SEQUENCE [LARGE SCALE GENOMIC DNA]</scope>
</reference>
<keyword evidence="2" id="KW-1185">Reference proteome</keyword>
<dbReference type="Proteomes" id="UP001454036">
    <property type="component" value="Unassembled WGS sequence"/>
</dbReference>
<accession>A0AAV3QY09</accession>
<name>A0AAV3QY09_LITER</name>
<dbReference type="AlphaFoldDB" id="A0AAV3QY09"/>
<protein>
    <submittedName>
        <fullName evidence="1">Uncharacterized protein</fullName>
    </submittedName>
</protein>
<evidence type="ECO:0000313" key="1">
    <source>
        <dbReference type="EMBL" id="GAA0168914.1"/>
    </source>
</evidence>
<dbReference type="EMBL" id="BAABME010023828">
    <property type="protein sequence ID" value="GAA0168914.1"/>
    <property type="molecule type" value="Genomic_DNA"/>
</dbReference>